<dbReference type="InterPro" id="IPR042099">
    <property type="entry name" value="ANL_N_sf"/>
</dbReference>
<dbReference type="GO" id="GO:0010143">
    <property type="term" value="P:cutin biosynthetic process"/>
    <property type="evidence" value="ECO:0007669"/>
    <property type="project" value="TreeGrafter"/>
</dbReference>
<dbReference type="GO" id="GO:0004467">
    <property type="term" value="F:long-chain fatty acid-CoA ligase activity"/>
    <property type="evidence" value="ECO:0007669"/>
    <property type="project" value="TreeGrafter"/>
</dbReference>
<feature type="domain" description="AMP-dependent synthetase/ligase" evidence="4">
    <location>
        <begin position="55"/>
        <end position="472"/>
    </location>
</feature>
<reference evidence="5" key="1">
    <citation type="submission" date="2019-09" db="EMBL/GenBank/DDBJ databases">
        <title>Draft genome information of white flower Hibiscus syriacus.</title>
        <authorList>
            <person name="Kim Y.-M."/>
        </authorList>
    </citation>
    <scope>NUCLEOTIDE SEQUENCE [LARGE SCALE GENOMIC DNA]</scope>
    <source>
        <strain evidence="5">YM2019G1</strain>
    </source>
</reference>
<dbReference type="GO" id="GO:0010025">
    <property type="term" value="P:wax biosynthetic process"/>
    <property type="evidence" value="ECO:0007669"/>
    <property type="project" value="TreeGrafter"/>
</dbReference>
<dbReference type="InterPro" id="IPR020845">
    <property type="entry name" value="AMP-binding_CS"/>
</dbReference>
<comment type="pathway">
    <text evidence="2">Lipid metabolism; fatty acid metabolism.</text>
</comment>
<dbReference type="PANTHER" id="PTHR43272:SF6">
    <property type="entry name" value="LONG CHAIN ACYL-COA SYNTHETASE 1"/>
    <property type="match status" value="1"/>
</dbReference>
<evidence type="ECO:0000256" key="2">
    <source>
        <dbReference type="ARBA" id="ARBA00004872"/>
    </source>
</evidence>
<proteinExistence type="predicted"/>
<accession>A0A6A2WQU6</accession>
<dbReference type="GO" id="GO:0016020">
    <property type="term" value="C:membrane"/>
    <property type="evidence" value="ECO:0007669"/>
    <property type="project" value="TreeGrafter"/>
</dbReference>
<comment type="cofactor">
    <cofactor evidence="1">
        <name>Mg(2+)</name>
        <dbReference type="ChEBI" id="CHEBI:18420"/>
    </cofactor>
</comment>
<organism evidence="5 6">
    <name type="scientific">Hibiscus syriacus</name>
    <name type="common">Rose of Sharon</name>
    <dbReference type="NCBI Taxonomy" id="106335"/>
    <lineage>
        <taxon>Eukaryota</taxon>
        <taxon>Viridiplantae</taxon>
        <taxon>Streptophyta</taxon>
        <taxon>Embryophyta</taxon>
        <taxon>Tracheophyta</taxon>
        <taxon>Spermatophyta</taxon>
        <taxon>Magnoliopsida</taxon>
        <taxon>eudicotyledons</taxon>
        <taxon>Gunneridae</taxon>
        <taxon>Pentapetalae</taxon>
        <taxon>rosids</taxon>
        <taxon>malvids</taxon>
        <taxon>Malvales</taxon>
        <taxon>Malvaceae</taxon>
        <taxon>Malvoideae</taxon>
        <taxon>Hibiscus</taxon>
    </lineage>
</organism>
<sequence length="638" mass="71748">METMKVFSAKVEDGREGQDGKPSVGPVYRNLLAKQGYPPLDPDMSTTWTLFSSSVEKYPGNRMLGWRKIIDGKVGPYIWKTYKEVYDEVLHVGSALRASGAEPGCRVGIYGANCPQWIMAMEACGAHRLACVPLYDTLGPGAVNYIIDHAEIDFVFVQDIKVKELLNPNCRSTQRLKAMVCFTSLTEEDNAKASQMGIKTYSWNEFLRTGKENPQEISAPQPFDICTIMYTSGTSGDPKGVVLTHETIATFVNGVDIFMDQFEDKMTVDDVYLSFLPLAHSLDRTIEEYFFHRGASVGYYHGNLKELRDDIMELKPTFLAGIQKALQELNPLRKWIFDALYKHKLSWMDRGYKHKYASPLADLLAFRKVKAKLGGRLRLLLSGGAPLSSEVEEFLRVTSCCFVVQGYGLTETCGACTIGFPDEMCFVGAVGSPAVYNELRLEEVPDMGYDPLGNPPCGEVCVRGKTIFSEYYKNPELTRESFKDGWFHTGDIGQMLPNGVVKIIDRKKNLIKLSQGEYVALEHLENVYGVTPIVDDVWVYGNSFKSMLVSIVVLHEENAKKWADLSGYTASLSELCSLSKLQYHMRGFEYIKGVILEAQPFDMERDLVTATLKKKRNNLLKYYQAEIDALYRNLAAKI</sequence>
<dbReference type="GO" id="GO:0005783">
    <property type="term" value="C:endoplasmic reticulum"/>
    <property type="evidence" value="ECO:0007669"/>
    <property type="project" value="TreeGrafter"/>
</dbReference>
<evidence type="ECO:0000259" key="4">
    <source>
        <dbReference type="Pfam" id="PF00501"/>
    </source>
</evidence>
<dbReference type="Proteomes" id="UP000436088">
    <property type="component" value="Unassembled WGS sequence"/>
</dbReference>
<evidence type="ECO:0000256" key="1">
    <source>
        <dbReference type="ARBA" id="ARBA00001946"/>
    </source>
</evidence>
<dbReference type="AlphaFoldDB" id="A0A6A2WQU6"/>
<evidence type="ECO:0000313" key="5">
    <source>
        <dbReference type="EMBL" id="KAE8662411.1"/>
    </source>
</evidence>
<protein>
    <submittedName>
        <fullName evidence="5">Long chain acyl-CoA synthetase 1</fullName>
    </submittedName>
</protein>
<dbReference type="FunFam" id="3.40.50.12780:FF:000018">
    <property type="entry name" value="Fatty acyl CoA synthetase 2"/>
    <property type="match status" value="1"/>
</dbReference>
<gene>
    <name evidence="5" type="ORF">F3Y22_tig00113337pilonHSYRG00018</name>
</gene>
<comment type="caution">
    <text evidence="5">The sequence shown here is derived from an EMBL/GenBank/DDBJ whole genome shotgun (WGS) entry which is preliminary data.</text>
</comment>
<evidence type="ECO:0000313" key="6">
    <source>
        <dbReference type="Proteomes" id="UP000436088"/>
    </source>
</evidence>
<dbReference type="PROSITE" id="PS00455">
    <property type="entry name" value="AMP_BINDING"/>
    <property type="match status" value="1"/>
</dbReference>
<dbReference type="Pfam" id="PF00501">
    <property type="entry name" value="AMP-binding"/>
    <property type="match status" value="1"/>
</dbReference>
<feature type="compositionally biased region" description="Basic and acidic residues" evidence="3">
    <location>
        <begin position="10"/>
        <end position="19"/>
    </location>
</feature>
<dbReference type="InterPro" id="IPR000873">
    <property type="entry name" value="AMP-dep_synth/lig_dom"/>
</dbReference>
<feature type="region of interest" description="Disordered" evidence="3">
    <location>
        <begin position="1"/>
        <end position="24"/>
    </location>
</feature>
<dbReference type="Gene3D" id="3.40.50.12780">
    <property type="entry name" value="N-terminal domain of ligase-like"/>
    <property type="match status" value="1"/>
</dbReference>
<evidence type="ECO:0000256" key="3">
    <source>
        <dbReference type="SAM" id="MobiDB-lite"/>
    </source>
</evidence>
<dbReference type="SUPFAM" id="SSF56801">
    <property type="entry name" value="Acetyl-CoA synthetase-like"/>
    <property type="match status" value="1"/>
</dbReference>
<dbReference type="EMBL" id="VEPZ02001705">
    <property type="protein sequence ID" value="KAE8662411.1"/>
    <property type="molecule type" value="Genomic_DNA"/>
</dbReference>
<dbReference type="PANTHER" id="PTHR43272">
    <property type="entry name" value="LONG-CHAIN-FATTY-ACID--COA LIGASE"/>
    <property type="match status" value="1"/>
</dbReference>
<name>A0A6A2WQU6_HIBSY</name>
<keyword evidence="6" id="KW-1185">Reference proteome</keyword>